<feature type="transmembrane region" description="Helical" evidence="1">
    <location>
        <begin position="219"/>
        <end position="240"/>
    </location>
</feature>
<name>A0A7Z0TUI7_9GAMM</name>
<keyword evidence="1" id="KW-0812">Transmembrane</keyword>
<gene>
    <name evidence="2" type="ORF">H0E82_00300</name>
</gene>
<dbReference type="Proteomes" id="UP000589896">
    <property type="component" value="Unassembled WGS sequence"/>
</dbReference>
<feature type="transmembrane region" description="Helical" evidence="1">
    <location>
        <begin position="73"/>
        <end position="93"/>
    </location>
</feature>
<dbReference type="PANTHER" id="PTHR33802">
    <property type="entry name" value="SI:CH211-161H7.5-RELATED"/>
    <property type="match status" value="1"/>
</dbReference>
<evidence type="ECO:0000256" key="1">
    <source>
        <dbReference type="SAM" id="Phobius"/>
    </source>
</evidence>
<sequence length="245" mass="26089">MRLLVLMCAIAMPLVGWLSQTGAFGPDQGTISNRHPTLLVAAGYAFSVWGLIFLLDVAYAAWQATGRRRADPVLGRVAPAAALGFALSTVWMPLFSAQLFGLCVVVIFGALAALAWAAVILSAAPGRGRLLAWLALSLHAGWLSLAAFLNLAQTIVAYELLSTSRMLGWSLALWAAGAAVLLALNWRMRGNVAYVAVAVWGLFAVWIKQTGWPLAGATTSAWVALAIAAALVLQTVALRLRMRHR</sequence>
<organism evidence="2 3">
    <name type="scientific">Luteimonas deserti</name>
    <dbReference type="NCBI Taxonomy" id="2752306"/>
    <lineage>
        <taxon>Bacteria</taxon>
        <taxon>Pseudomonadati</taxon>
        <taxon>Pseudomonadota</taxon>
        <taxon>Gammaproteobacteria</taxon>
        <taxon>Lysobacterales</taxon>
        <taxon>Lysobacteraceae</taxon>
        <taxon>Luteimonas</taxon>
    </lineage>
</organism>
<feature type="transmembrane region" description="Helical" evidence="1">
    <location>
        <begin position="99"/>
        <end position="123"/>
    </location>
</feature>
<feature type="transmembrane region" description="Helical" evidence="1">
    <location>
        <begin position="130"/>
        <end position="151"/>
    </location>
</feature>
<proteinExistence type="predicted"/>
<keyword evidence="3" id="KW-1185">Reference proteome</keyword>
<evidence type="ECO:0000313" key="2">
    <source>
        <dbReference type="EMBL" id="NYZ61204.1"/>
    </source>
</evidence>
<keyword evidence="1" id="KW-1133">Transmembrane helix</keyword>
<protein>
    <recommendedName>
        <fullName evidence="4">Tryptophan-rich sensory protein</fullName>
    </recommendedName>
</protein>
<dbReference type="PANTHER" id="PTHR33802:SF1">
    <property type="entry name" value="XK-RELATED PROTEIN"/>
    <property type="match status" value="1"/>
</dbReference>
<feature type="transmembrane region" description="Helical" evidence="1">
    <location>
        <begin position="39"/>
        <end position="61"/>
    </location>
</feature>
<comment type="caution">
    <text evidence="2">The sequence shown here is derived from an EMBL/GenBank/DDBJ whole genome shotgun (WGS) entry which is preliminary data.</text>
</comment>
<evidence type="ECO:0000313" key="3">
    <source>
        <dbReference type="Proteomes" id="UP000589896"/>
    </source>
</evidence>
<dbReference type="EMBL" id="JACCJZ010000001">
    <property type="protein sequence ID" value="NYZ61204.1"/>
    <property type="molecule type" value="Genomic_DNA"/>
</dbReference>
<reference evidence="2 3" key="1">
    <citation type="submission" date="2020-07" db="EMBL/GenBank/DDBJ databases">
        <title>isolation of Luteimonas sp. SJ-16.</title>
        <authorList>
            <person name="Huang X.-X."/>
            <person name="Xu L."/>
            <person name="Sun J.-Q."/>
        </authorList>
    </citation>
    <scope>NUCLEOTIDE SEQUENCE [LARGE SCALE GENOMIC DNA]</scope>
    <source>
        <strain evidence="2 3">SJ-16</strain>
    </source>
</reference>
<accession>A0A7Z0TUI7</accession>
<dbReference type="RefSeq" id="WP_180542970.1">
    <property type="nucleotide sequence ID" value="NZ_JACCJZ010000001.1"/>
</dbReference>
<dbReference type="AlphaFoldDB" id="A0A7Z0TUI7"/>
<evidence type="ECO:0008006" key="4">
    <source>
        <dbReference type="Google" id="ProtNLM"/>
    </source>
</evidence>
<keyword evidence="1" id="KW-0472">Membrane</keyword>
<feature type="transmembrane region" description="Helical" evidence="1">
    <location>
        <begin position="191"/>
        <end position="207"/>
    </location>
</feature>
<feature type="transmembrane region" description="Helical" evidence="1">
    <location>
        <begin position="166"/>
        <end position="184"/>
    </location>
</feature>